<dbReference type="InterPro" id="IPR007569">
    <property type="entry name" value="DUF559"/>
</dbReference>
<sequence length="68" mass="7851">MIQNTNILIECDGDYWHGLPSAIAKDKVRDLILRTKGYEVLRFTETEIKKTKGNCVINQLSQRTDVKQ</sequence>
<feature type="domain" description="DUF559" evidence="1">
    <location>
        <begin position="3"/>
        <end position="56"/>
    </location>
</feature>
<dbReference type="Pfam" id="PF04480">
    <property type="entry name" value="DUF559"/>
    <property type="match status" value="1"/>
</dbReference>
<dbReference type="InterPro" id="IPR011335">
    <property type="entry name" value="Restrct_endonuc-II-like"/>
</dbReference>
<proteinExistence type="predicted"/>
<dbReference type="SUPFAM" id="SSF52980">
    <property type="entry name" value="Restriction endonuclease-like"/>
    <property type="match status" value="1"/>
</dbReference>
<reference evidence="2 3" key="1">
    <citation type="journal article" date="2015" name="Nature">
        <title>rRNA introns, odd ribosomes, and small enigmatic genomes across a large radiation of phyla.</title>
        <authorList>
            <person name="Brown C.T."/>
            <person name="Hug L.A."/>
            <person name="Thomas B.C."/>
            <person name="Sharon I."/>
            <person name="Castelle C.J."/>
            <person name="Singh A."/>
            <person name="Wilkins M.J."/>
            <person name="Williams K.H."/>
            <person name="Banfield J.F."/>
        </authorList>
    </citation>
    <scope>NUCLEOTIDE SEQUENCE [LARGE SCALE GENOMIC DNA]</scope>
</reference>
<organism evidence="2 3">
    <name type="scientific">Candidatus Collierbacteria bacterium GW2011_GWB2_45_17</name>
    <dbReference type="NCBI Taxonomy" id="1618388"/>
    <lineage>
        <taxon>Bacteria</taxon>
        <taxon>Candidatus Collieribacteriota</taxon>
    </lineage>
</organism>
<gene>
    <name evidence="2" type="ORF">UX01_C0001G0039</name>
</gene>
<dbReference type="Proteomes" id="UP000034078">
    <property type="component" value="Unassembled WGS sequence"/>
</dbReference>
<protein>
    <recommendedName>
        <fullName evidence="1">DUF559 domain-containing protein</fullName>
    </recommendedName>
</protein>
<evidence type="ECO:0000313" key="3">
    <source>
        <dbReference type="Proteomes" id="UP000034078"/>
    </source>
</evidence>
<dbReference type="EMBL" id="LCKO01000001">
    <property type="protein sequence ID" value="KKU01195.1"/>
    <property type="molecule type" value="Genomic_DNA"/>
</dbReference>
<name>A0A837IJC6_9BACT</name>
<dbReference type="AlphaFoldDB" id="A0A837IJC6"/>
<evidence type="ECO:0000259" key="1">
    <source>
        <dbReference type="Pfam" id="PF04480"/>
    </source>
</evidence>
<dbReference type="Gene3D" id="3.40.960.10">
    <property type="entry name" value="VSR Endonuclease"/>
    <property type="match status" value="1"/>
</dbReference>
<accession>A0A837IJC6</accession>
<comment type="caution">
    <text evidence="2">The sequence shown here is derived from an EMBL/GenBank/DDBJ whole genome shotgun (WGS) entry which is preliminary data.</text>
</comment>
<evidence type="ECO:0000313" key="2">
    <source>
        <dbReference type="EMBL" id="KKU01195.1"/>
    </source>
</evidence>